<dbReference type="Proteomes" id="UP000504603">
    <property type="component" value="Unplaced"/>
</dbReference>
<dbReference type="AlphaFoldDB" id="A0A6J1CMJ0"/>
<keyword evidence="1" id="KW-0732">Signal</keyword>
<accession>A0A6J1CMJ0</accession>
<gene>
    <name evidence="3" type="primary">LOC111012639</name>
</gene>
<name>A0A6J1CMJ0_MOMCH</name>
<feature type="chain" id="PRO_5027065438" evidence="1">
    <location>
        <begin position="24"/>
        <end position="176"/>
    </location>
</feature>
<dbReference type="OrthoDB" id="1104395at2759"/>
<protein>
    <submittedName>
        <fullName evidence="3">Uncharacterized protein LOC111012639</fullName>
    </submittedName>
</protein>
<dbReference type="GeneID" id="111012639"/>
<keyword evidence="2" id="KW-1185">Reference proteome</keyword>
<dbReference type="KEGG" id="mcha:111012639"/>
<feature type="signal peptide" evidence="1">
    <location>
        <begin position="1"/>
        <end position="23"/>
    </location>
</feature>
<dbReference type="RefSeq" id="XP_022142556.1">
    <property type="nucleotide sequence ID" value="XM_022286864.1"/>
</dbReference>
<organism evidence="2 3">
    <name type="scientific">Momordica charantia</name>
    <name type="common">Bitter gourd</name>
    <name type="synonym">Balsam pear</name>
    <dbReference type="NCBI Taxonomy" id="3673"/>
    <lineage>
        <taxon>Eukaryota</taxon>
        <taxon>Viridiplantae</taxon>
        <taxon>Streptophyta</taxon>
        <taxon>Embryophyta</taxon>
        <taxon>Tracheophyta</taxon>
        <taxon>Spermatophyta</taxon>
        <taxon>Magnoliopsida</taxon>
        <taxon>eudicotyledons</taxon>
        <taxon>Gunneridae</taxon>
        <taxon>Pentapetalae</taxon>
        <taxon>rosids</taxon>
        <taxon>fabids</taxon>
        <taxon>Cucurbitales</taxon>
        <taxon>Cucurbitaceae</taxon>
        <taxon>Momordiceae</taxon>
        <taxon>Momordica</taxon>
    </lineage>
</organism>
<sequence length="176" mass="19236">MASLKLLLTLPFLLLMVLATTQAAQCYTLRAKISCLDCRSNYDFSGNKIVVKCEKVKNLAVAITRTDGSFETTLPSDASNSQSPPSNCIAKLVGGPHQLYASRKDMASIVIKATNSKFFTIATALKFSTCKQHNKCQAMKDQFIADSKTVDLPLPREWGLAPSSYYLPELPIIGIP</sequence>
<reference evidence="3" key="1">
    <citation type="submission" date="2025-08" db="UniProtKB">
        <authorList>
            <consortium name="RefSeq"/>
        </authorList>
    </citation>
    <scope>IDENTIFICATION</scope>
    <source>
        <strain evidence="3">OHB3-1</strain>
    </source>
</reference>
<proteinExistence type="predicted"/>
<evidence type="ECO:0000313" key="2">
    <source>
        <dbReference type="Proteomes" id="UP000504603"/>
    </source>
</evidence>
<evidence type="ECO:0000256" key="1">
    <source>
        <dbReference type="SAM" id="SignalP"/>
    </source>
</evidence>
<evidence type="ECO:0000313" key="3">
    <source>
        <dbReference type="RefSeq" id="XP_022142556.1"/>
    </source>
</evidence>